<keyword evidence="7" id="KW-0732">Signal</keyword>
<evidence type="ECO:0000256" key="7">
    <source>
        <dbReference type="SAM" id="SignalP"/>
    </source>
</evidence>
<dbReference type="SUPFAM" id="SSF54001">
    <property type="entry name" value="Cysteine proteinases"/>
    <property type="match status" value="1"/>
</dbReference>
<dbReference type="eggNOG" id="KOG1543">
    <property type="taxonomic scope" value="Eukaryota"/>
</dbReference>
<dbReference type="InterPro" id="IPR013128">
    <property type="entry name" value="Peptidase_C1A"/>
</dbReference>
<evidence type="ECO:0000256" key="4">
    <source>
        <dbReference type="ARBA" id="ARBA00022807"/>
    </source>
</evidence>
<dbReference type="InterPro" id="IPR000668">
    <property type="entry name" value="Peptidase_C1A_C"/>
</dbReference>
<evidence type="ECO:0000313" key="9">
    <source>
        <dbReference type="EMBL" id="EFX87403.1"/>
    </source>
</evidence>
<dbReference type="OMA" id="SSAIGEX"/>
<dbReference type="InterPro" id="IPR013201">
    <property type="entry name" value="Prot_inhib_I29"/>
</dbReference>
<dbReference type="InterPro" id="IPR025660">
    <property type="entry name" value="Pept_his_AS"/>
</dbReference>
<dbReference type="PROSITE" id="PS00139">
    <property type="entry name" value="THIOL_PROTEASE_CYS"/>
    <property type="match status" value="1"/>
</dbReference>
<dbReference type="Proteomes" id="UP000000305">
    <property type="component" value="Unassembled WGS sequence"/>
</dbReference>
<dbReference type="GO" id="GO:0005764">
    <property type="term" value="C:lysosome"/>
    <property type="evidence" value="ECO:0000318"/>
    <property type="project" value="GO_Central"/>
</dbReference>
<dbReference type="PROSITE" id="PS00640">
    <property type="entry name" value="THIOL_PROTEASE_ASN"/>
    <property type="match status" value="1"/>
</dbReference>
<gene>
    <name evidence="9" type="ORF">DAPPUDRAFT_312326</name>
</gene>
<dbReference type="KEGG" id="dpx:DAPPUDRAFT_312326"/>
<dbReference type="OrthoDB" id="498368at2759"/>
<dbReference type="InterPro" id="IPR039417">
    <property type="entry name" value="Peptidase_C1A_papain-like"/>
</dbReference>
<dbReference type="EMBL" id="GL732528">
    <property type="protein sequence ID" value="EFX87403.1"/>
    <property type="molecule type" value="Genomic_DNA"/>
</dbReference>
<proteinExistence type="inferred from homology"/>
<dbReference type="FunFam" id="3.90.70.10:FF:000337">
    <property type="entry name" value="Uncharacterized protein"/>
    <property type="match status" value="1"/>
</dbReference>
<keyword evidence="3" id="KW-0378">Hydrolase</keyword>
<evidence type="ECO:0000256" key="2">
    <source>
        <dbReference type="ARBA" id="ARBA00022670"/>
    </source>
</evidence>
<dbReference type="Pfam" id="PF00112">
    <property type="entry name" value="Peptidase_C1"/>
    <property type="match status" value="1"/>
</dbReference>
<dbReference type="InterPro" id="IPR025661">
    <property type="entry name" value="Pept_asp_AS"/>
</dbReference>
<dbReference type="GO" id="GO:0004197">
    <property type="term" value="F:cysteine-type endopeptidase activity"/>
    <property type="evidence" value="ECO:0000318"/>
    <property type="project" value="GO_Central"/>
</dbReference>
<dbReference type="HOGENOM" id="CLU_012184_1_1_1"/>
<evidence type="ECO:0000256" key="5">
    <source>
        <dbReference type="ARBA" id="ARBA00023145"/>
    </source>
</evidence>
<keyword evidence="2" id="KW-0645">Protease</keyword>
<evidence type="ECO:0000256" key="3">
    <source>
        <dbReference type="ARBA" id="ARBA00022801"/>
    </source>
</evidence>
<dbReference type="PRINTS" id="PR00705">
    <property type="entry name" value="PAPAIN"/>
</dbReference>
<dbReference type="Gene3D" id="3.90.70.10">
    <property type="entry name" value="Cysteine proteinases"/>
    <property type="match status" value="1"/>
</dbReference>
<reference evidence="9 10" key="1">
    <citation type="journal article" date="2011" name="Science">
        <title>The ecoresponsive genome of Daphnia pulex.</title>
        <authorList>
            <person name="Colbourne J.K."/>
            <person name="Pfrender M.E."/>
            <person name="Gilbert D."/>
            <person name="Thomas W.K."/>
            <person name="Tucker A."/>
            <person name="Oakley T.H."/>
            <person name="Tokishita S."/>
            <person name="Aerts A."/>
            <person name="Arnold G.J."/>
            <person name="Basu M.K."/>
            <person name="Bauer D.J."/>
            <person name="Caceres C.E."/>
            <person name="Carmel L."/>
            <person name="Casola C."/>
            <person name="Choi J.H."/>
            <person name="Detter J.C."/>
            <person name="Dong Q."/>
            <person name="Dusheyko S."/>
            <person name="Eads B.D."/>
            <person name="Frohlich T."/>
            <person name="Geiler-Samerotte K.A."/>
            <person name="Gerlach D."/>
            <person name="Hatcher P."/>
            <person name="Jogdeo S."/>
            <person name="Krijgsveld J."/>
            <person name="Kriventseva E.V."/>
            <person name="Kultz D."/>
            <person name="Laforsch C."/>
            <person name="Lindquist E."/>
            <person name="Lopez J."/>
            <person name="Manak J.R."/>
            <person name="Muller J."/>
            <person name="Pangilinan J."/>
            <person name="Patwardhan R.P."/>
            <person name="Pitluck S."/>
            <person name="Pritham E.J."/>
            <person name="Rechtsteiner A."/>
            <person name="Rho M."/>
            <person name="Rogozin I.B."/>
            <person name="Sakarya O."/>
            <person name="Salamov A."/>
            <person name="Schaack S."/>
            <person name="Shapiro H."/>
            <person name="Shiga Y."/>
            <person name="Skalitzky C."/>
            <person name="Smith Z."/>
            <person name="Souvorov A."/>
            <person name="Sung W."/>
            <person name="Tang Z."/>
            <person name="Tsuchiya D."/>
            <person name="Tu H."/>
            <person name="Vos H."/>
            <person name="Wang M."/>
            <person name="Wolf Y.I."/>
            <person name="Yamagata H."/>
            <person name="Yamada T."/>
            <person name="Ye Y."/>
            <person name="Shaw J.R."/>
            <person name="Andrews J."/>
            <person name="Crease T.J."/>
            <person name="Tang H."/>
            <person name="Lucas S.M."/>
            <person name="Robertson H.M."/>
            <person name="Bork P."/>
            <person name="Koonin E.V."/>
            <person name="Zdobnov E.M."/>
            <person name="Grigoriev I.V."/>
            <person name="Lynch M."/>
            <person name="Boore J.L."/>
        </authorList>
    </citation>
    <scope>NUCLEOTIDE SEQUENCE [LARGE SCALE GENOMIC DNA]</scope>
</reference>
<keyword evidence="4" id="KW-0788">Thiol protease</keyword>
<dbReference type="AlphaFoldDB" id="E9G0H0"/>
<dbReference type="CDD" id="cd02248">
    <property type="entry name" value="Peptidase_C1A"/>
    <property type="match status" value="1"/>
</dbReference>
<comment type="similarity">
    <text evidence="1">Belongs to the peptidase C1 family.</text>
</comment>
<evidence type="ECO:0000256" key="1">
    <source>
        <dbReference type="ARBA" id="ARBA00008455"/>
    </source>
</evidence>
<keyword evidence="6" id="KW-1015">Disulfide bond</keyword>
<organism evidence="9 10">
    <name type="scientific">Daphnia pulex</name>
    <name type="common">Water flea</name>
    <dbReference type="NCBI Taxonomy" id="6669"/>
    <lineage>
        <taxon>Eukaryota</taxon>
        <taxon>Metazoa</taxon>
        <taxon>Ecdysozoa</taxon>
        <taxon>Arthropoda</taxon>
        <taxon>Crustacea</taxon>
        <taxon>Branchiopoda</taxon>
        <taxon>Diplostraca</taxon>
        <taxon>Cladocera</taxon>
        <taxon>Anomopoda</taxon>
        <taxon>Daphniidae</taxon>
        <taxon>Daphnia</taxon>
    </lineage>
</organism>
<dbReference type="SMART" id="SM00645">
    <property type="entry name" value="Pept_C1"/>
    <property type="match status" value="1"/>
</dbReference>
<sequence>MRFAFQLVVFAMAVCVANGYSDDEAWNDYKLEHGKDYMSYFDGGLQDDMRKELFLAQRDKIHQHNNGDSPSFIKELNKFSDMWPSEKSKYLGLKSSRAPSSQFMKSIQRYYPLLDNRQSLPAELDYRSDNCMAAIKDQGSCGSCWAFAAVTPLEFNSCKKHRQTPVALSEQQLVDCDIFDNGCSGGWYTQAWQHIKLAGGLARQSLYPYTARRNFCPFWLLWFMTGARVYKYDYAPANDAVAMQSALQQYGPLTVAIAVANSFFSYRDGVYDATDCDNVDVNHAVVVVGWGSQGGIDYWIIRNSWGTGWGLSGYGLIHRGVNKCKMESYPAYVRPL</sequence>
<feature type="signal peptide" evidence="7">
    <location>
        <begin position="1"/>
        <end position="19"/>
    </location>
</feature>
<dbReference type="GO" id="GO:0005615">
    <property type="term" value="C:extracellular space"/>
    <property type="evidence" value="ECO:0000318"/>
    <property type="project" value="GO_Central"/>
</dbReference>
<evidence type="ECO:0000259" key="8">
    <source>
        <dbReference type="SMART" id="SM00645"/>
    </source>
</evidence>
<name>E9G0H0_DAPPU</name>
<dbReference type="STRING" id="6669.E9G0H0"/>
<protein>
    <recommendedName>
        <fullName evidence="8">Peptidase C1A papain C-terminal domain-containing protein</fullName>
    </recommendedName>
</protein>
<dbReference type="PhylomeDB" id="E9G0H0"/>
<dbReference type="InterPro" id="IPR038765">
    <property type="entry name" value="Papain-like_cys_pep_sf"/>
</dbReference>
<feature type="chain" id="PRO_5018587446" description="Peptidase C1A papain C-terminal domain-containing protein" evidence="7">
    <location>
        <begin position="20"/>
        <end position="336"/>
    </location>
</feature>
<dbReference type="FunCoup" id="E9G0H0">
    <property type="interactions" value="106"/>
</dbReference>
<evidence type="ECO:0000256" key="6">
    <source>
        <dbReference type="ARBA" id="ARBA00023157"/>
    </source>
</evidence>
<dbReference type="GO" id="GO:0051603">
    <property type="term" value="P:proteolysis involved in protein catabolic process"/>
    <property type="evidence" value="ECO:0000318"/>
    <property type="project" value="GO_Central"/>
</dbReference>
<dbReference type="PROSITE" id="PS00639">
    <property type="entry name" value="THIOL_PROTEASE_HIS"/>
    <property type="match status" value="1"/>
</dbReference>
<feature type="domain" description="Peptidase C1A papain C-terminal" evidence="8">
    <location>
        <begin position="120"/>
        <end position="334"/>
    </location>
</feature>
<dbReference type="InterPro" id="IPR000169">
    <property type="entry name" value="Pept_cys_AS"/>
</dbReference>
<dbReference type="PANTHER" id="PTHR12411">
    <property type="entry name" value="CYSTEINE PROTEASE FAMILY C1-RELATED"/>
    <property type="match status" value="1"/>
</dbReference>
<evidence type="ECO:0000313" key="10">
    <source>
        <dbReference type="Proteomes" id="UP000000305"/>
    </source>
</evidence>
<keyword evidence="5" id="KW-0865">Zymogen</keyword>
<accession>E9G0H0</accession>
<dbReference type="InParanoid" id="E9G0H0"/>
<dbReference type="Pfam" id="PF08246">
    <property type="entry name" value="Inhibitor_I29"/>
    <property type="match status" value="1"/>
</dbReference>
<keyword evidence="10" id="KW-1185">Reference proteome</keyword>